<evidence type="ECO:0000313" key="3">
    <source>
        <dbReference type="EMBL" id="GAI19351.1"/>
    </source>
</evidence>
<dbReference type="EMBL" id="BARV01022333">
    <property type="protein sequence ID" value="GAI19351.1"/>
    <property type="molecule type" value="Genomic_DNA"/>
</dbReference>
<dbReference type="InterPro" id="IPR011010">
    <property type="entry name" value="DNA_brk_join_enz"/>
</dbReference>
<comment type="caution">
    <text evidence="3">The sequence shown here is derived from an EMBL/GenBank/DDBJ whole genome shotgun (WGS) entry which is preliminary data.</text>
</comment>
<dbReference type="Gene3D" id="1.10.443.10">
    <property type="entry name" value="Intergrase catalytic core"/>
    <property type="match status" value="1"/>
</dbReference>
<feature type="domain" description="Tyr recombinase" evidence="2">
    <location>
        <begin position="1"/>
        <end position="68"/>
    </location>
</feature>
<dbReference type="GO" id="GO:0006310">
    <property type="term" value="P:DNA recombination"/>
    <property type="evidence" value="ECO:0007669"/>
    <property type="project" value="UniProtKB-KW"/>
</dbReference>
<evidence type="ECO:0000256" key="1">
    <source>
        <dbReference type="ARBA" id="ARBA00023172"/>
    </source>
</evidence>
<gene>
    <name evidence="3" type="ORF">S06H3_36838</name>
</gene>
<dbReference type="GO" id="GO:0015074">
    <property type="term" value="P:DNA integration"/>
    <property type="evidence" value="ECO:0007669"/>
    <property type="project" value="InterPro"/>
</dbReference>
<evidence type="ECO:0000259" key="2">
    <source>
        <dbReference type="PROSITE" id="PS51898"/>
    </source>
</evidence>
<reference evidence="3" key="1">
    <citation type="journal article" date="2014" name="Front. Microbiol.">
        <title>High frequency of phylogenetically diverse reductive dehalogenase-homologous genes in deep subseafloor sedimentary metagenomes.</title>
        <authorList>
            <person name="Kawai M."/>
            <person name="Futagami T."/>
            <person name="Toyoda A."/>
            <person name="Takaki Y."/>
            <person name="Nishi S."/>
            <person name="Hori S."/>
            <person name="Arai W."/>
            <person name="Tsubouchi T."/>
            <person name="Morono Y."/>
            <person name="Uchiyama I."/>
            <person name="Ito T."/>
            <person name="Fujiyama A."/>
            <person name="Inagaki F."/>
            <person name="Takami H."/>
        </authorList>
    </citation>
    <scope>NUCLEOTIDE SEQUENCE</scope>
    <source>
        <strain evidence="3">Expedition CK06-06</strain>
    </source>
</reference>
<dbReference type="InterPro" id="IPR002104">
    <property type="entry name" value="Integrase_catalytic"/>
</dbReference>
<keyword evidence="1" id="KW-0233">DNA recombination</keyword>
<name>X1MMR7_9ZZZZ</name>
<proteinExistence type="predicted"/>
<organism evidence="3">
    <name type="scientific">marine sediment metagenome</name>
    <dbReference type="NCBI Taxonomy" id="412755"/>
    <lineage>
        <taxon>unclassified sequences</taxon>
        <taxon>metagenomes</taxon>
        <taxon>ecological metagenomes</taxon>
    </lineage>
</organism>
<dbReference type="InterPro" id="IPR013762">
    <property type="entry name" value="Integrase-like_cat_sf"/>
</dbReference>
<accession>X1MMR7</accession>
<protein>
    <recommendedName>
        <fullName evidence="2">Tyr recombinase domain-containing protein</fullName>
    </recommendedName>
</protein>
<dbReference type="GO" id="GO:0003677">
    <property type="term" value="F:DNA binding"/>
    <property type="evidence" value="ECO:0007669"/>
    <property type="project" value="InterPro"/>
</dbReference>
<sequence>MLLEHCHCERDKALISLLWYSGMRLSEAINVRASDFNWGESTVSVLGKGNKYRKALAGNGLVRQWFAE</sequence>
<dbReference type="AlphaFoldDB" id="X1MMR7"/>
<feature type="non-terminal residue" evidence="3">
    <location>
        <position position="68"/>
    </location>
</feature>
<dbReference type="Pfam" id="PF00589">
    <property type="entry name" value="Phage_integrase"/>
    <property type="match status" value="1"/>
</dbReference>
<dbReference type="PROSITE" id="PS51898">
    <property type="entry name" value="TYR_RECOMBINASE"/>
    <property type="match status" value="1"/>
</dbReference>
<dbReference type="SUPFAM" id="SSF56349">
    <property type="entry name" value="DNA breaking-rejoining enzymes"/>
    <property type="match status" value="1"/>
</dbReference>